<name>A0AAV5GS17_9BASI</name>
<dbReference type="Proteomes" id="UP001342314">
    <property type="component" value="Unassembled WGS sequence"/>
</dbReference>
<organism evidence="2 3">
    <name type="scientific">Rhodotorula paludigena</name>
    <dbReference type="NCBI Taxonomy" id="86838"/>
    <lineage>
        <taxon>Eukaryota</taxon>
        <taxon>Fungi</taxon>
        <taxon>Dikarya</taxon>
        <taxon>Basidiomycota</taxon>
        <taxon>Pucciniomycotina</taxon>
        <taxon>Microbotryomycetes</taxon>
        <taxon>Sporidiobolales</taxon>
        <taxon>Sporidiobolaceae</taxon>
        <taxon>Rhodotorula</taxon>
    </lineage>
</organism>
<evidence type="ECO:0000256" key="1">
    <source>
        <dbReference type="SAM" id="MobiDB-lite"/>
    </source>
</evidence>
<comment type="caution">
    <text evidence="2">The sequence shown here is derived from an EMBL/GenBank/DDBJ whole genome shotgun (WGS) entry which is preliminary data.</text>
</comment>
<proteinExistence type="predicted"/>
<dbReference type="AlphaFoldDB" id="A0AAV5GS17"/>
<protein>
    <submittedName>
        <fullName evidence="2">Uncharacterized protein</fullName>
    </submittedName>
</protein>
<sequence length="303" mass="33953">MSNALARRPPRQLREIAPLPRPSSSSRLSVNEVFPSFAPVTPATLSPYLHLGHPPSPPWSLAFYRSHAQFLLSCLPVPSSPSPTYQELSLASSGHLLPGGAVLPPLSLFTLAHAPNRAKLQADFVPWDAHEGAAALPRDVRTWLRVCTKVVAWLWDFDEAQVGEGDVLSVIQGAPLEVHFLIREYADVLRIAALLARLERAVLDDLRKHQNSTDLAPKQRAALVLLEWMLMPGKEQERKVMLLKKRENGEEAGWKDWLKRVDEGERISVEALYEWEKAVQKLEEWEKAVREFEVGLASSKSFG</sequence>
<gene>
    <name evidence="2" type="ORF">Rhopal_005782-T1</name>
</gene>
<feature type="region of interest" description="Disordered" evidence="1">
    <location>
        <begin position="1"/>
        <end position="26"/>
    </location>
</feature>
<keyword evidence="3" id="KW-1185">Reference proteome</keyword>
<evidence type="ECO:0000313" key="3">
    <source>
        <dbReference type="Proteomes" id="UP001342314"/>
    </source>
</evidence>
<dbReference type="EMBL" id="BQKY01000012">
    <property type="protein sequence ID" value="GJN92744.1"/>
    <property type="molecule type" value="Genomic_DNA"/>
</dbReference>
<evidence type="ECO:0000313" key="2">
    <source>
        <dbReference type="EMBL" id="GJN92744.1"/>
    </source>
</evidence>
<reference evidence="2 3" key="1">
    <citation type="submission" date="2021-12" db="EMBL/GenBank/DDBJ databases">
        <title>High titer production of polyol ester of fatty acids by Rhodotorula paludigena BS15 towards product separation-free biomass refinery.</title>
        <authorList>
            <person name="Mano J."/>
            <person name="Ono H."/>
            <person name="Tanaka T."/>
            <person name="Naito K."/>
            <person name="Sushida H."/>
            <person name="Ike M."/>
            <person name="Tokuyasu K."/>
            <person name="Kitaoka M."/>
        </authorList>
    </citation>
    <scope>NUCLEOTIDE SEQUENCE [LARGE SCALE GENOMIC DNA]</scope>
    <source>
        <strain evidence="2 3">BS15</strain>
    </source>
</reference>
<accession>A0AAV5GS17</accession>